<keyword evidence="2" id="KW-0472">Membrane</keyword>
<dbReference type="EMBL" id="CABM01000017">
    <property type="protein sequence ID" value="CBH96017.1"/>
    <property type="molecule type" value="Genomic_DNA"/>
</dbReference>
<evidence type="ECO:0000256" key="2">
    <source>
        <dbReference type="SAM" id="Phobius"/>
    </source>
</evidence>
<organism evidence="3">
    <name type="scientific">mine drainage metagenome</name>
    <dbReference type="NCBI Taxonomy" id="410659"/>
    <lineage>
        <taxon>unclassified sequences</taxon>
        <taxon>metagenomes</taxon>
        <taxon>ecological metagenomes</taxon>
    </lineage>
</organism>
<keyword evidence="2" id="KW-1133">Transmembrane helix</keyword>
<gene>
    <name evidence="3" type="ORF">CARN2_1006</name>
</gene>
<feature type="region of interest" description="Disordered" evidence="1">
    <location>
        <begin position="167"/>
        <end position="199"/>
    </location>
</feature>
<feature type="transmembrane region" description="Helical" evidence="2">
    <location>
        <begin position="30"/>
        <end position="50"/>
    </location>
</feature>
<evidence type="ECO:0000256" key="1">
    <source>
        <dbReference type="SAM" id="MobiDB-lite"/>
    </source>
</evidence>
<feature type="compositionally biased region" description="Low complexity" evidence="1">
    <location>
        <begin position="183"/>
        <end position="199"/>
    </location>
</feature>
<evidence type="ECO:0008006" key="4">
    <source>
        <dbReference type="Google" id="ProtNLM"/>
    </source>
</evidence>
<comment type="caution">
    <text evidence="3">The sequence shown here is derived from an EMBL/GenBank/DDBJ whole genome shotgun (WGS) entry which is preliminary data.</text>
</comment>
<name>E6PM65_9ZZZZ</name>
<evidence type="ECO:0000313" key="3">
    <source>
        <dbReference type="EMBL" id="CBH96017.1"/>
    </source>
</evidence>
<protein>
    <recommendedName>
        <fullName evidence="4">DUF4381 domain-containing protein</fullName>
    </recommendedName>
</protein>
<sequence length="199" mass="21092">MIDRLAAIADIVPPMPVAPPPPLPWWQVPWGLALLLALVLLACAGGVAAWRTRAPRRALRRLRALGTARASGAAVAPDLSAQVSAALVCARQGGVDLRHVPRACQQQIDALRYQANPDPAAWPAVIAALARALRQRAWQRAQFWRAVPSGSLPDVVLHAPGASSPPLMVEVGAASAPRQAETRSSSRWSSSSPSPKDRS</sequence>
<dbReference type="AlphaFoldDB" id="E6PM65"/>
<reference evidence="3" key="1">
    <citation type="submission" date="2009-10" db="EMBL/GenBank/DDBJ databases">
        <title>Diversity of trophic interactions inside an arsenic-rich microbial ecosystem.</title>
        <authorList>
            <person name="Bertin P.N."/>
            <person name="Heinrich-Salmeron A."/>
            <person name="Pelletier E."/>
            <person name="Goulhen-Chollet F."/>
            <person name="Arsene-Ploetze F."/>
            <person name="Gallien S."/>
            <person name="Calteau A."/>
            <person name="Vallenet D."/>
            <person name="Casiot C."/>
            <person name="Chane-Woon-Ming B."/>
            <person name="Giloteaux L."/>
            <person name="Barakat M."/>
            <person name="Bonnefoy V."/>
            <person name="Bruneel O."/>
            <person name="Chandler M."/>
            <person name="Cleiss J."/>
            <person name="Duran R."/>
            <person name="Elbaz-Poulichet F."/>
            <person name="Fonknechten N."/>
            <person name="Lauga B."/>
            <person name="Mornico D."/>
            <person name="Ortet P."/>
            <person name="Schaeffer C."/>
            <person name="Siguier P."/>
            <person name="Alexander Thil Smith A."/>
            <person name="Van Dorsselaer A."/>
            <person name="Weissenbach J."/>
            <person name="Medigue C."/>
            <person name="Le Paslier D."/>
        </authorList>
    </citation>
    <scope>NUCLEOTIDE SEQUENCE</scope>
</reference>
<keyword evidence="2" id="KW-0812">Transmembrane</keyword>
<accession>E6PM65</accession>
<proteinExistence type="predicted"/>